<dbReference type="Proteomes" id="UP000030982">
    <property type="component" value="Unassembled WGS sequence"/>
</dbReference>
<proteinExistence type="predicted"/>
<keyword evidence="3" id="KW-1185">Reference proteome</keyword>
<comment type="caution">
    <text evidence="2">The sequence shown here is derived from an EMBL/GenBank/DDBJ whole genome shotgun (WGS) entry which is preliminary data.</text>
</comment>
<dbReference type="AlphaFoldDB" id="A0A0B2AUC1"/>
<reference evidence="2 3" key="1">
    <citation type="submission" date="2014-09" db="EMBL/GenBank/DDBJ databases">
        <title>Genome sequence of Sinomonas sp. MUSC 117.</title>
        <authorList>
            <person name="Lee L.-H."/>
        </authorList>
    </citation>
    <scope>NUCLEOTIDE SEQUENCE [LARGE SCALE GENOMIC DNA]</scope>
    <source>
        <strain evidence="2 3">MUSC 117</strain>
    </source>
</reference>
<feature type="domain" description="N-acetyltransferase" evidence="1">
    <location>
        <begin position="22"/>
        <end position="198"/>
    </location>
</feature>
<dbReference type="STRING" id="1338436.LK10_01010"/>
<dbReference type="Gene3D" id="3.40.630.30">
    <property type="match status" value="1"/>
</dbReference>
<dbReference type="RefSeq" id="WP_043119415.1">
    <property type="nucleotide sequence ID" value="NZ_JTDL01000013.1"/>
</dbReference>
<dbReference type="OrthoDB" id="4119890at2"/>
<evidence type="ECO:0000313" key="2">
    <source>
        <dbReference type="EMBL" id="KHL05485.1"/>
    </source>
</evidence>
<protein>
    <recommendedName>
        <fullName evidence="1">N-acetyltransferase domain-containing protein</fullName>
    </recommendedName>
</protein>
<dbReference type="InterPro" id="IPR016181">
    <property type="entry name" value="Acyl_CoA_acyltransferase"/>
</dbReference>
<dbReference type="GO" id="GO:0016747">
    <property type="term" value="F:acyltransferase activity, transferring groups other than amino-acyl groups"/>
    <property type="evidence" value="ECO:0007669"/>
    <property type="project" value="InterPro"/>
</dbReference>
<evidence type="ECO:0000313" key="3">
    <source>
        <dbReference type="Proteomes" id="UP000030982"/>
    </source>
</evidence>
<dbReference type="PROSITE" id="PS51186">
    <property type="entry name" value="GNAT"/>
    <property type="match status" value="2"/>
</dbReference>
<accession>A0A0B2AUC1</accession>
<name>A0A0B2AUC1_9MICC</name>
<organism evidence="2 3">
    <name type="scientific">Sinomonas humi</name>
    <dbReference type="NCBI Taxonomy" id="1338436"/>
    <lineage>
        <taxon>Bacteria</taxon>
        <taxon>Bacillati</taxon>
        <taxon>Actinomycetota</taxon>
        <taxon>Actinomycetes</taxon>
        <taxon>Micrococcales</taxon>
        <taxon>Micrococcaceae</taxon>
        <taxon>Sinomonas</taxon>
    </lineage>
</organism>
<feature type="domain" description="N-acetyltransferase" evidence="1">
    <location>
        <begin position="220"/>
        <end position="361"/>
    </location>
</feature>
<dbReference type="InterPro" id="IPR000182">
    <property type="entry name" value="GNAT_dom"/>
</dbReference>
<evidence type="ECO:0000259" key="1">
    <source>
        <dbReference type="PROSITE" id="PS51186"/>
    </source>
</evidence>
<dbReference type="EMBL" id="JTDL01000013">
    <property type="protein sequence ID" value="KHL05485.1"/>
    <property type="molecule type" value="Genomic_DNA"/>
</dbReference>
<dbReference type="SUPFAM" id="SSF55729">
    <property type="entry name" value="Acyl-CoA N-acyltransferases (Nat)"/>
    <property type="match status" value="1"/>
</dbReference>
<sequence length="361" mass="40462">MSSQYRVQRLRLPASIYDADAAEFREFSDLTDAIERQIWGNDDRCSPAAFRLGVWRDTSYELTSLFFVRDGERMVGRGWCQMSLKEDRDRAMVRAEVLDDFTGRGIGRLLLDAATEEAARYSRTILNSFTEHPVGFDEEAPDAVVPSTGYGALPADSRAVAFANAAGFELSQVERYSELILSEYDGGRRALEAAATAAAGDYEVLVWEGIPLEHQAEMALLLGRMSTDVPYGVDRYERAEWDADRVASLEAQLSDANTLPLYAVARHRASGQLVAYTSLWIRSGKEDVADQDDTLVVPEHRGHLLGTLIKLANLKAYRERFPTARKVITFNAEENRPMLAINEALGFRPVGYDGEWYRRLA</sequence>
<gene>
    <name evidence="2" type="ORF">LK10_01010</name>
</gene>